<feature type="domain" description="Glucose-methanol-choline oxidoreductase N-terminal" evidence="7">
    <location>
        <begin position="12"/>
        <end position="324"/>
    </location>
</feature>
<evidence type="ECO:0000259" key="7">
    <source>
        <dbReference type="Pfam" id="PF00732"/>
    </source>
</evidence>
<evidence type="ECO:0000256" key="1">
    <source>
        <dbReference type="ARBA" id="ARBA00001974"/>
    </source>
</evidence>
<evidence type="ECO:0000256" key="3">
    <source>
        <dbReference type="ARBA" id="ARBA00022630"/>
    </source>
</evidence>
<dbReference type="InterPro" id="IPR000172">
    <property type="entry name" value="GMC_OxRdtase_N"/>
</dbReference>
<dbReference type="Gene3D" id="3.50.50.60">
    <property type="entry name" value="FAD/NAD(P)-binding domain"/>
    <property type="match status" value="1"/>
</dbReference>
<evidence type="ECO:0000313" key="9">
    <source>
        <dbReference type="EMBL" id="KIV85941.1"/>
    </source>
</evidence>
<comment type="cofactor">
    <cofactor evidence="1 6">
        <name>FAD</name>
        <dbReference type="ChEBI" id="CHEBI:57692"/>
    </cofactor>
</comment>
<dbReference type="HOGENOM" id="CLU_002865_6_3_1"/>
<dbReference type="Proteomes" id="UP000053599">
    <property type="component" value="Unassembled WGS sequence"/>
</dbReference>
<dbReference type="PANTHER" id="PTHR11552:SF147">
    <property type="entry name" value="CHOLINE DEHYDROGENASE, MITOCHONDRIAL"/>
    <property type="match status" value="1"/>
</dbReference>
<comment type="similarity">
    <text evidence="2">Belongs to the GMC oxidoreductase family.</text>
</comment>
<evidence type="ECO:0000256" key="5">
    <source>
        <dbReference type="PIRSR" id="PIRSR000137-1"/>
    </source>
</evidence>
<dbReference type="Pfam" id="PF00732">
    <property type="entry name" value="GMC_oxred_N"/>
    <property type="match status" value="1"/>
</dbReference>
<dbReference type="GO" id="GO:0016614">
    <property type="term" value="F:oxidoreductase activity, acting on CH-OH group of donors"/>
    <property type="evidence" value="ECO:0007669"/>
    <property type="project" value="InterPro"/>
</dbReference>
<evidence type="ECO:0000313" key="10">
    <source>
        <dbReference type="Proteomes" id="UP000053599"/>
    </source>
</evidence>
<feature type="domain" description="Glucose-methanol-choline oxidoreductase C-terminal" evidence="8">
    <location>
        <begin position="439"/>
        <end position="571"/>
    </location>
</feature>
<protein>
    <recommendedName>
        <fullName evidence="11">Glucose-methanol-choline oxidoreductase N-terminal domain-containing protein</fullName>
    </recommendedName>
</protein>
<feature type="binding site" evidence="6">
    <location>
        <begin position="21"/>
        <end position="22"/>
    </location>
    <ligand>
        <name>FAD</name>
        <dbReference type="ChEBI" id="CHEBI:57692"/>
    </ligand>
</feature>
<dbReference type="PIRSF" id="PIRSF000137">
    <property type="entry name" value="Alcohol_oxidase"/>
    <property type="match status" value="1"/>
</dbReference>
<dbReference type="InterPro" id="IPR036188">
    <property type="entry name" value="FAD/NAD-bd_sf"/>
</dbReference>
<evidence type="ECO:0000259" key="8">
    <source>
        <dbReference type="Pfam" id="PF05199"/>
    </source>
</evidence>
<feature type="active site" description="Proton acceptor" evidence="5">
    <location>
        <position position="562"/>
    </location>
</feature>
<keyword evidence="4 6" id="KW-0274">FAD</keyword>
<dbReference type="EMBL" id="KN846951">
    <property type="protein sequence ID" value="KIV85941.1"/>
    <property type="molecule type" value="Genomic_DNA"/>
</dbReference>
<reference evidence="9 10" key="1">
    <citation type="submission" date="2015-01" db="EMBL/GenBank/DDBJ databases">
        <title>The Genome Sequence of Exophiala sideris CBS121828.</title>
        <authorList>
            <consortium name="The Broad Institute Genomics Platform"/>
            <person name="Cuomo C."/>
            <person name="de Hoog S."/>
            <person name="Gorbushina A."/>
            <person name="Stielow B."/>
            <person name="Teixiera M."/>
            <person name="Abouelleil A."/>
            <person name="Chapman S.B."/>
            <person name="Priest M."/>
            <person name="Young S.K."/>
            <person name="Wortman J."/>
            <person name="Nusbaum C."/>
            <person name="Birren B."/>
        </authorList>
    </citation>
    <scope>NUCLEOTIDE SEQUENCE [LARGE SCALE GENOMIC DNA]</scope>
    <source>
        <strain evidence="9 10">CBS 121828</strain>
    </source>
</reference>
<evidence type="ECO:0000256" key="2">
    <source>
        <dbReference type="ARBA" id="ARBA00010790"/>
    </source>
</evidence>
<dbReference type="SUPFAM" id="SSF51905">
    <property type="entry name" value="FAD/NAD(P)-binding domain"/>
    <property type="match status" value="1"/>
</dbReference>
<proteinExistence type="inferred from homology"/>
<dbReference type="Gene3D" id="3.30.560.10">
    <property type="entry name" value="Glucose Oxidase, domain 3"/>
    <property type="match status" value="1"/>
</dbReference>
<dbReference type="STRING" id="1016849.A0A0D1XDG9"/>
<dbReference type="AlphaFoldDB" id="A0A0D1XDG9"/>
<evidence type="ECO:0008006" key="11">
    <source>
        <dbReference type="Google" id="ProtNLM"/>
    </source>
</evidence>
<dbReference type="InterPro" id="IPR012132">
    <property type="entry name" value="GMC_OxRdtase"/>
</dbReference>
<keyword evidence="3" id="KW-0285">Flavoprotein</keyword>
<dbReference type="OrthoDB" id="269227at2759"/>
<name>A0A0D1XDG9_9EURO</name>
<dbReference type="InterPro" id="IPR007867">
    <property type="entry name" value="GMC_OxRtase_C"/>
</dbReference>
<evidence type="ECO:0000256" key="6">
    <source>
        <dbReference type="PIRSR" id="PIRSR000137-2"/>
    </source>
</evidence>
<accession>A0A0D1XDG9</accession>
<dbReference type="SUPFAM" id="SSF54373">
    <property type="entry name" value="FAD-linked reductases, C-terminal domain"/>
    <property type="match status" value="1"/>
</dbReference>
<feature type="active site" description="Proton donor" evidence="5">
    <location>
        <position position="518"/>
    </location>
</feature>
<dbReference type="PANTHER" id="PTHR11552">
    <property type="entry name" value="GLUCOSE-METHANOL-CHOLINE GMC OXIDOREDUCTASE"/>
    <property type="match status" value="1"/>
</dbReference>
<evidence type="ECO:0000256" key="4">
    <source>
        <dbReference type="ARBA" id="ARBA00022827"/>
    </source>
</evidence>
<dbReference type="PROSITE" id="PS51257">
    <property type="entry name" value="PROKAR_LIPOPROTEIN"/>
    <property type="match status" value="1"/>
</dbReference>
<dbReference type="Pfam" id="PF05199">
    <property type="entry name" value="GMC_oxred_C"/>
    <property type="match status" value="1"/>
</dbReference>
<gene>
    <name evidence="9" type="ORF">PV11_01589</name>
</gene>
<organism evidence="9 10">
    <name type="scientific">Exophiala sideris</name>
    <dbReference type="NCBI Taxonomy" id="1016849"/>
    <lineage>
        <taxon>Eukaryota</taxon>
        <taxon>Fungi</taxon>
        <taxon>Dikarya</taxon>
        <taxon>Ascomycota</taxon>
        <taxon>Pezizomycotina</taxon>
        <taxon>Eurotiomycetes</taxon>
        <taxon>Chaetothyriomycetidae</taxon>
        <taxon>Chaetothyriales</taxon>
        <taxon>Herpotrichiellaceae</taxon>
        <taxon>Exophiala</taxon>
    </lineage>
</organism>
<dbReference type="GO" id="GO:0050660">
    <property type="term" value="F:flavin adenine dinucleotide binding"/>
    <property type="evidence" value="ECO:0007669"/>
    <property type="project" value="InterPro"/>
</dbReference>
<sequence length="591" mass="63944">MAHLRALDGVQFDYVIVGGGTSGCLVAARLALELPNRRVLLVEAGPDDSADPDNNVPGLTKGKFGSKDGNWLYQTAPQQELRGREIVYPRGRGLGGSSANNFMAWVKGPSADYDDWAELVDDPWWRWKNVKQVLNKLEDFRPGCPAGMEKYAKATPGAHGKDGPIAVQFPLVWQDLIVHCLEASEQAGHVLNADNNDGDPVGFAVAQFSVGDGVRVTSANAFLGLSHRRALSNLAIVPETLCSRVSFRDDKASDVELIPSKLSASLGGAVRVAVSQEVILAAGTFQSAQLLLLSGIGPRSDLEALSIPVVVDVPGVGQRIRDHSAFACEYIVSPEIAGHNQLLNSPALLEAAQNEYALSKSGPMSVFGASAALIFPRLKAVLSSPEFAEVDKSTQAFLEKPTRPSTEIWMHSGPLFYTGPCPTDASVLVIEGLNQNCLSEGSLKLRSRDPYDLPLVDPRYLTHPLDKRVAVETLREILRLSRTDVLSKIIQTPLLAPEGDSESHLEDFIRENLTQGFHSMGTCVMGRSEDPRRVVNNQFEVVGVKGLRVADMSVCPILTCNHTQVNAYLIGLRCAEVVVEEARGTQSRAKL</sequence>